<dbReference type="EMBL" id="JAVREX010000095">
    <property type="protein sequence ID" value="MDT0433018.1"/>
    <property type="molecule type" value="Genomic_DNA"/>
</dbReference>
<organism evidence="1 2">
    <name type="scientific">Streptomyces salyersiae</name>
    <dbReference type="NCBI Taxonomy" id="3075530"/>
    <lineage>
        <taxon>Bacteria</taxon>
        <taxon>Bacillati</taxon>
        <taxon>Actinomycetota</taxon>
        <taxon>Actinomycetes</taxon>
        <taxon>Kitasatosporales</taxon>
        <taxon>Streptomycetaceae</taxon>
        <taxon>Streptomyces</taxon>
    </lineage>
</organism>
<evidence type="ECO:0000313" key="1">
    <source>
        <dbReference type="EMBL" id="MDT0433018.1"/>
    </source>
</evidence>
<proteinExistence type="predicted"/>
<comment type="caution">
    <text evidence="1">The sequence shown here is derived from an EMBL/GenBank/DDBJ whole genome shotgun (WGS) entry which is preliminary data.</text>
</comment>
<evidence type="ECO:0000313" key="2">
    <source>
        <dbReference type="Proteomes" id="UP001183777"/>
    </source>
</evidence>
<sequence>KENPKAHGENVPDNLRKGLGRSLADYVEDTHHILAERGPKYGSPSGMDVIWAEGDDAGITVGKDSLMRVMRGVSADDQSYSLLYYSHRHYAMQELAEAPKTSGEGHESWKNPASDAGAVLGAMNSIGADVIYDERDGKIGEINDTARY</sequence>
<accession>A0ABU2RZJ6</accession>
<dbReference type="Proteomes" id="UP001183777">
    <property type="component" value="Unassembled WGS sequence"/>
</dbReference>
<feature type="non-terminal residue" evidence="1">
    <location>
        <position position="148"/>
    </location>
</feature>
<reference evidence="2" key="1">
    <citation type="submission" date="2023-07" db="EMBL/GenBank/DDBJ databases">
        <title>30 novel species of actinomycetes from the DSMZ collection.</title>
        <authorList>
            <person name="Nouioui I."/>
        </authorList>
    </citation>
    <scope>NUCLEOTIDE SEQUENCE [LARGE SCALE GENOMIC DNA]</scope>
    <source>
        <strain evidence="2">DSM 41770</strain>
    </source>
</reference>
<keyword evidence="2" id="KW-1185">Reference proteome</keyword>
<protein>
    <submittedName>
        <fullName evidence="1">Uncharacterized protein</fullName>
    </submittedName>
</protein>
<name>A0ABU2RZJ6_9ACTN</name>
<feature type="non-terminal residue" evidence="1">
    <location>
        <position position="1"/>
    </location>
</feature>
<gene>
    <name evidence="1" type="ORF">RM649_36065</name>
</gene>